<proteinExistence type="predicted"/>
<dbReference type="InterPro" id="IPR000782">
    <property type="entry name" value="FAS1_domain"/>
</dbReference>
<dbReference type="SMART" id="SM00554">
    <property type="entry name" value="FAS1"/>
    <property type="match status" value="2"/>
</dbReference>
<dbReference type="Gene3D" id="2.30.180.10">
    <property type="entry name" value="FAS1 domain"/>
    <property type="match status" value="2"/>
</dbReference>
<sequence length="342" mass="36421">MFNLKPEAMKLAINLPKPQVYYLKLPALLLFVLTLITSCNTEDTYLDENADLQRTIVEVLDSYGSESEGSDNESTQSRMNRPTFRTLNVALARTGLAGTVSSNRLTVFAPTDAAFEKYGLNQRNIVSTLGVETLRSILLYHAVAGTVFSGDLPSNGFVATLNGASVEVNVGSSVTINDATVVIADIEARNGVIHAIDDVLFPPTQNLVELASSFDPEFSVLLAAAIKAELAATLANDGPFTVFAPTNQAFMNLLGVNTVQEAIDAVNGLAPEDLAPILLYHVVPGRVFSTDLSSGPVETLNGSFDLDLETLTIDGNAMLVPSLLNVQATNGVIHVINSVLIP</sequence>
<organism evidence="2 3">
    <name type="scientific">Paucihalobacter ruber</name>
    <dbReference type="NCBI Taxonomy" id="2567861"/>
    <lineage>
        <taxon>Bacteria</taxon>
        <taxon>Pseudomonadati</taxon>
        <taxon>Bacteroidota</taxon>
        <taxon>Flavobacteriia</taxon>
        <taxon>Flavobacteriales</taxon>
        <taxon>Flavobacteriaceae</taxon>
        <taxon>Paucihalobacter</taxon>
    </lineage>
</organism>
<evidence type="ECO:0000259" key="1">
    <source>
        <dbReference type="PROSITE" id="PS50213"/>
    </source>
</evidence>
<dbReference type="InterPro" id="IPR050904">
    <property type="entry name" value="Adhesion/Biosynth-related"/>
</dbReference>
<gene>
    <name evidence="2" type="ORF">FJ651_04905</name>
</gene>
<dbReference type="SUPFAM" id="SSF82153">
    <property type="entry name" value="FAS1 domain"/>
    <property type="match status" value="2"/>
</dbReference>
<evidence type="ECO:0000313" key="2">
    <source>
        <dbReference type="EMBL" id="TPV34876.1"/>
    </source>
</evidence>
<dbReference type="AlphaFoldDB" id="A0A506PLZ3"/>
<dbReference type="Pfam" id="PF02469">
    <property type="entry name" value="Fasciclin"/>
    <property type="match status" value="2"/>
</dbReference>
<keyword evidence="3" id="KW-1185">Reference proteome</keyword>
<feature type="domain" description="FAS1" evidence="1">
    <location>
        <begin position="71"/>
        <end position="200"/>
    </location>
</feature>
<dbReference type="PROSITE" id="PS50213">
    <property type="entry name" value="FAS1"/>
    <property type="match status" value="2"/>
</dbReference>
<reference evidence="2 3" key="1">
    <citation type="submission" date="2019-06" db="EMBL/GenBank/DDBJ databases">
        <title>Flavobacteriaceae Paucihalobacterium erythroidium CWB-1, complete genome.</title>
        <authorList>
            <person name="Wu S."/>
        </authorList>
    </citation>
    <scope>NUCLEOTIDE SEQUENCE [LARGE SCALE GENOMIC DNA]</scope>
    <source>
        <strain evidence="2 3">CWB-1</strain>
    </source>
</reference>
<dbReference type="PANTHER" id="PTHR10900:SF77">
    <property type="entry name" value="FI19380P1"/>
    <property type="match status" value="1"/>
</dbReference>
<dbReference type="Proteomes" id="UP000317332">
    <property type="component" value="Unassembled WGS sequence"/>
</dbReference>
<dbReference type="InterPro" id="IPR036378">
    <property type="entry name" value="FAS1_dom_sf"/>
</dbReference>
<dbReference type="PANTHER" id="PTHR10900">
    <property type="entry name" value="PERIOSTIN-RELATED"/>
    <property type="match status" value="1"/>
</dbReference>
<protein>
    <submittedName>
        <fullName evidence="2">Fasciclin domain-containing protein</fullName>
    </submittedName>
</protein>
<name>A0A506PLZ3_9FLAO</name>
<feature type="domain" description="FAS1" evidence="1">
    <location>
        <begin position="205"/>
        <end position="340"/>
    </location>
</feature>
<evidence type="ECO:0000313" key="3">
    <source>
        <dbReference type="Proteomes" id="UP000317332"/>
    </source>
</evidence>
<dbReference type="FunFam" id="2.30.180.10:FF:000032">
    <property type="entry name" value="Fasciclin domain-containing protein, putative"/>
    <property type="match status" value="2"/>
</dbReference>
<comment type="caution">
    <text evidence="2">The sequence shown here is derived from an EMBL/GenBank/DDBJ whole genome shotgun (WGS) entry which is preliminary data.</text>
</comment>
<dbReference type="OrthoDB" id="9800666at2"/>
<accession>A0A506PLZ3</accession>
<dbReference type="EMBL" id="VHIQ01000002">
    <property type="protein sequence ID" value="TPV34876.1"/>
    <property type="molecule type" value="Genomic_DNA"/>
</dbReference>
<dbReference type="GO" id="GO:0005615">
    <property type="term" value="C:extracellular space"/>
    <property type="evidence" value="ECO:0007669"/>
    <property type="project" value="TreeGrafter"/>
</dbReference>